<comment type="function">
    <text evidence="10 11">Phosphorylation of dTMP to form dTDP in both de novo and salvage pathways of dTTP synthesis.</text>
</comment>
<dbReference type="InterPro" id="IPR018094">
    <property type="entry name" value="Thymidylate_kinase"/>
</dbReference>
<evidence type="ECO:0000256" key="1">
    <source>
        <dbReference type="ARBA" id="ARBA00009776"/>
    </source>
</evidence>
<gene>
    <name evidence="11" type="primary">tmk</name>
    <name evidence="13" type="ORF">SAMN06275492_101220</name>
</gene>
<reference evidence="14" key="1">
    <citation type="submission" date="2017-04" db="EMBL/GenBank/DDBJ databases">
        <authorList>
            <person name="Varghese N."/>
            <person name="Submissions S."/>
        </authorList>
    </citation>
    <scope>NUCLEOTIDE SEQUENCE [LARGE SCALE GENOMIC DNA]</scope>
    <source>
        <strain evidence="14">USBA 82</strain>
    </source>
</reference>
<dbReference type="InterPro" id="IPR027417">
    <property type="entry name" value="P-loop_NTPase"/>
</dbReference>
<evidence type="ECO:0000313" key="14">
    <source>
        <dbReference type="Proteomes" id="UP000193355"/>
    </source>
</evidence>
<keyword evidence="4 11" id="KW-0808">Transferase</keyword>
<dbReference type="SUPFAM" id="SSF52540">
    <property type="entry name" value="P-loop containing nucleoside triphosphate hydrolases"/>
    <property type="match status" value="1"/>
</dbReference>
<dbReference type="EMBL" id="FXBB01000001">
    <property type="protein sequence ID" value="SMG10765.1"/>
    <property type="molecule type" value="Genomic_DNA"/>
</dbReference>
<dbReference type="GO" id="GO:0006227">
    <property type="term" value="P:dUDP biosynthetic process"/>
    <property type="evidence" value="ECO:0007669"/>
    <property type="project" value="TreeGrafter"/>
</dbReference>
<dbReference type="AlphaFoldDB" id="A0A1X7I9S9"/>
<feature type="binding site" evidence="11">
    <location>
        <begin position="18"/>
        <end position="25"/>
    </location>
    <ligand>
        <name>ATP</name>
        <dbReference type="ChEBI" id="CHEBI:30616"/>
    </ligand>
</feature>
<dbReference type="FunFam" id="3.40.50.300:FF:000225">
    <property type="entry name" value="Thymidylate kinase"/>
    <property type="match status" value="1"/>
</dbReference>
<comment type="similarity">
    <text evidence="1 11">Belongs to the thymidylate kinase family.</text>
</comment>
<dbReference type="PROSITE" id="PS01331">
    <property type="entry name" value="THYMIDYLATE_KINASE"/>
    <property type="match status" value="1"/>
</dbReference>
<accession>A0A1X7I9S9</accession>
<evidence type="ECO:0000256" key="6">
    <source>
        <dbReference type="ARBA" id="ARBA00022741"/>
    </source>
</evidence>
<evidence type="ECO:0000256" key="5">
    <source>
        <dbReference type="ARBA" id="ARBA00022727"/>
    </source>
</evidence>
<dbReference type="STRING" id="561720.SAMN06275492_101220"/>
<dbReference type="GO" id="GO:0006233">
    <property type="term" value="P:dTDP biosynthetic process"/>
    <property type="evidence" value="ECO:0007669"/>
    <property type="project" value="InterPro"/>
</dbReference>
<keyword evidence="14" id="KW-1185">Reference proteome</keyword>
<keyword evidence="8 11" id="KW-0067">ATP-binding</keyword>
<feature type="domain" description="Thymidylate kinase-like" evidence="12">
    <location>
        <begin position="16"/>
        <end position="197"/>
    </location>
</feature>
<keyword evidence="6 11" id="KW-0547">Nucleotide-binding</keyword>
<evidence type="ECO:0000259" key="12">
    <source>
        <dbReference type="Pfam" id="PF02223"/>
    </source>
</evidence>
<protein>
    <recommendedName>
        <fullName evidence="3 11">Thymidylate kinase</fullName>
        <ecNumber evidence="2 11">2.7.4.9</ecNumber>
    </recommendedName>
    <alternativeName>
        <fullName evidence="11">dTMP kinase</fullName>
    </alternativeName>
</protein>
<dbReference type="CDD" id="cd01672">
    <property type="entry name" value="TMPK"/>
    <property type="match status" value="1"/>
</dbReference>
<dbReference type="HAMAP" id="MF_00165">
    <property type="entry name" value="Thymidylate_kinase"/>
    <property type="match status" value="1"/>
</dbReference>
<name>A0A1X7I9S9_9BACT</name>
<dbReference type="PANTHER" id="PTHR10344:SF4">
    <property type="entry name" value="UMP-CMP KINASE 2, MITOCHONDRIAL"/>
    <property type="match status" value="1"/>
</dbReference>
<dbReference type="InterPro" id="IPR018095">
    <property type="entry name" value="Thymidylate_kin_CS"/>
</dbReference>
<dbReference type="NCBIfam" id="TIGR00041">
    <property type="entry name" value="DTMP_kinase"/>
    <property type="match status" value="1"/>
</dbReference>
<evidence type="ECO:0000256" key="2">
    <source>
        <dbReference type="ARBA" id="ARBA00012980"/>
    </source>
</evidence>
<dbReference type="EC" id="2.7.4.9" evidence="2 11"/>
<comment type="catalytic activity">
    <reaction evidence="9 11">
        <text>dTMP + ATP = dTDP + ADP</text>
        <dbReference type="Rhea" id="RHEA:13517"/>
        <dbReference type="ChEBI" id="CHEBI:30616"/>
        <dbReference type="ChEBI" id="CHEBI:58369"/>
        <dbReference type="ChEBI" id="CHEBI:63528"/>
        <dbReference type="ChEBI" id="CHEBI:456216"/>
        <dbReference type="EC" id="2.7.4.9"/>
    </reaction>
</comment>
<evidence type="ECO:0000256" key="8">
    <source>
        <dbReference type="ARBA" id="ARBA00022840"/>
    </source>
</evidence>
<evidence type="ECO:0000256" key="4">
    <source>
        <dbReference type="ARBA" id="ARBA00022679"/>
    </source>
</evidence>
<evidence type="ECO:0000313" key="13">
    <source>
        <dbReference type="EMBL" id="SMG10765.1"/>
    </source>
</evidence>
<evidence type="ECO:0000256" key="10">
    <source>
        <dbReference type="ARBA" id="ARBA00057735"/>
    </source>
</evidence>
<dbReference type="Pfam" id="PF02223">
    <property type="entry name" value="Thymidylate_kin"/>
    <property type="match status" value="1"/>
</dbReference>
<dbReference type="InterPro" id="IPR039430">
    <property type="entry name" value="Thymidylate_kin-like_dom"/>
</dbReference>
<evidence type="ECO:0000256" key="11">
    <source>
        <dbReference type="HAMAP-Rule" id="MF_00165"/>
    </source>
</evidence>
<dbReference type="GO" id="GO:0004798">
    <property type="term" value="F:dTMP kinase activity"/>
    <property type="evidence" value="ECO:0007669"/>
    <property type="project" value="UniProtKB-UniRule"/>
</dbReference>
<evidence type="ECO:0000256" key="7">
    <source>
        <dbReference type="ARBA" id="ARBA00022777"/>
    </source>
</evidence>
<organism evidence="13 14">
    <name type="scientific">Dethiosulfovibrio salsuginis</name>
    <dbReference type="NCBI Taxonomy" id="561720"/>
    <lineage>
        <taxon>Bacteria</taxon>
        <taxon>Thermotogati</taxon>
        <taxon>Synergistota</taxon>
        <taxon>Synergistia</taxon>
        <taxon>Synergistales</taxon>
        <taxon>Dethiosulfovibrionaceae</taxon>
        <taxon>Dethiosulfovibrio</taxon>
    </lineage>
</organism>
<dbReference type="Gene3D" id="3.40.50.300">
    <property type="entry name" value="P-loop containing nucleotide triphosphate hydrolases"/>
    <property type="match status" value="1"/>
</dbReference>
<dbReference type="GO" id="GO:0005829">
    <property type="term" value="C:cytosol"/>
    <property type="evidence" value="ECO:0007669"/>
    <property type="project" value="TreeGrafter"/>
</dbReference>
<evidence type="ECO:0000256" key="3">
    <source>
        <dbReference type="ARBA" id="ARBA00017144"/>
    </source>
</evidence>
<keyword evidence="7 11" id="KW-0418">Kinase</keyword>
<dbReference type="GO" id="GO:0006235">
    <property type="term" value="P:dTTP biosynthetic process"/>
    <property type="evidence" value="ECO:0007669"/>
    <property type="project" value="UniProtKB-UniRule"/>
</dbReference>
<keyword evidence="5 11" id="KW-0545">Nucleotide biosynthesis</keyword>
<dbReference type="GO" id="GO:0005524">
    <property type="term" value="F:ATP binding"/>
    <property type="evidence" value="ECO:0007669"/>
    <property type="project" value="UniProtKB-UniRule"/>
</dbReference>
<sequence>MLVSSRMHRKGLFISFEGIDGSGKSTQARLLCDHLRDLGYSVTLTREPGDWSEGGKLRDVLLNGVLMHHKTELFLFLADRCEHLVQVVIPALSRGDIVICDRYTDSTVAYQCFGRGLELGFVERIFGWCDFPIPDMTVWLNLSRQESLSRMEGRGTSDRIELDFDLMSKISEGFSELARRYPDRIVPVDGSGDPEEVFGRVCDSLKGLIR</sequence>
<dbReference type="RefSeq" id="WP_234986070.1">
    <property type="nucleotide sequence ID" value="NZ_FXBB01000001.1"/>
</dbReference>
<evidence type="ECO:0000256" key="9">
    <source>
        <dbReference type="ARBA" id="ARBA00048743"/>
    </source>
</evidence>
<proteinExistence type="inferred from homology"/>
<dbReference type="PANTHER" id="PTHR10344">
    <property type="entry name" value="THYMIDYLATE KINASE"/>
    <property type="match status" value="1"/>
</dbReference>
<dbReference type="Proteomes" id="UP000193355">
    <property type="component" value="Unassembled WGS sequence"/>
</dbReference>